<dbReference type="PANTHER" id="PTHR43685:SF2">
    <property type="entry name" value="GLYCOSYLTRANSFERASE 2-LIKE DOMAIN-CONTAINING PROTEIN"/>
    <property type="match status" value="1"/>
</dbReference>
<dbReference type="EMBL" id="CP014164">
    <property type="protein sequence ID" value="AMC01351.1"/>
    <property type="molecule type" value="Genomic_DNA"/>
</dbReference>
<dbReference type="GeneID" id="32030703"/>
<evidence type="ECO:0000313" key="2">
    <source>
        <dbReference type="EMBL" id="AMC01351.1"/>
    </source>
</evidence>
<dbReference type="CDD" id="cd04196">
    <property type="entry name" value="GT_2_like_d"/>
    <property type="match status" value="1"/>
</dbReference>
<protein>
    <recommendedName>
        <fullName evidence="1">Glycosyltransferase 2-like domain-containing protein</fullName>
    </recommendedName>
</protein>
<gene>
    <name evidence="2" type="ORF">AWM76_07190</name>
</gene>
<evidence type="ECO:0000259" key="1">
    <source>
        <dbReference type="Pfam" id="PF00535"/>
    </source>
</evidence>
<dbReference type="PANTHER" id="PTHR43685">
    <property type="entry name" value="GLYCOSYLTRANSFERASE"/>
    <property type="match status" value="1"/>
</dbReference>
<name>A0AAU8U5B6_9LACT</name>
<dbReference type="Pfam" id="PF00535">
    <property type="entry name" value="Glycos_transf_2"/>
    <property type="match status" value="1"/>
</dbReference>
<proteinExistence type="predicted"/>
<dbReference type="InterPro" id="IPR001173">
    <property type="entry name" value="Glyco_trans_2-like"/>
</dbReference>
<dbReference type="Proteomes" id="UP000066986">
    <property type="component" value="Chromosome"/>
</dbReference>
<sequence>MNYRVSVAMCTFNGSKFIKEQLKSIINQTRQPDEIVICDDISTDNTIKLIESILEETNIEWSVLVNESRLGVAKNFEKAISLCTGDIIFTSDQDDYWVEYKIDKVLDEFKKNPEVNLVFSNARLVDSNLIELPGDLWSSIGFSNNKLKKDKIFVLESLLKNNFVTGATMAFRKDVLNRIFPIPNYWIHDYWIALQCLLEGKVFAVPEMLILYRQHDKNVIGAKKLSLTSKIKKYLNNFNYVDEMHSQRLKMSRELISYLKAVDKEVDDNFLRMIIECSKFWERRVNQLTNPKILALQDIMSDIKNSNYKKYYTGVRGAIRDIYLVIRG</sequence>
<dbReference type="RefSeq" id="WP_003141667.1">
    <property type="nucleotide sequence ID" value="NZ_CP014164.1"/>
</dbReference>
<dbReference type="AlphaFoldDB" id="A0AAU8U5B6"/>
<reference evidence="3" key="2">
    <citation type="submission" date="2016-01" db="EMBL/GenBank/DDBJ databases">
        <title>Six Aerococcus type strain genome sequencing and assembly using PacBio and Illumina Hiseq.</title>
        <authorList>
            <person name="Carkaci D."/>
            <person name="Dargis R."/>
            <person name="Nielsen X.C."/>
            <person name="Skovgaard O."/>
            <person name="Fuursted K."/>
            <person name="Christensen J.J."/>
        </authorList>
    </citation>
    <scope>NUCLEOTIDE SEQUENCE [LARGE SCALE GENOMIC DNA]</scope>
    <source>
        <strain evidence="3">CCUG4311</strain>
    </source>
</reference>
<dbReference type="KEGG" id="avs:AWM76_07190"/>
<dbReference type="InterPro" id="IPR050834">
    <property type="entry name" value="Glycosyltransf_2"/>
</dbReference>
<dbReference type="Gene3D" id="3.90.550.10">
    <property type="entry name" value="Spore Coat Polysaccharide Biosynthesis Protein SpsA, Chain A"/>
    <property type="match status" value="1"/>
</dbReference>
<dbReference type="SUPFAM" id="SSF53448">
    <property type="entry name" value="Nucleotide-diphospho-sugar transferases"/>
    <property type="match status" value="1"/>
</dbReference>
<evidence type="ECO:0000313" key="3">
    <source>
        <dbReference type="Proteomes" id="UP000066986"/>
    </source>
</evidence>
<accession>A0AAU8U5B6</accession>
<feature type="domain" description="Glycosyltransferase 2-like" evidence="1">
    <location>
        <begin position="6"/>
        <end position="180"/>
    </location>
</feature>
<dbReference type="InterPro" id="IPR029044">
    <property type="entry name" value="Nucleotide-diphossugar_trans"/>
</dbReference>
<organism evidence="2 3">
    <name type="scientific">Aerococcus viridans</name>
    <dbReference type="NCBI Taxonomy" id="1377"/>
    <lineage>
        <taxon>Bacteria</taxon>
        <taxon>Bacillati</taxon>
        <taxon>Bacillota</taxon>
        <taxon>Bacilli</taxon>
        <taxon>Lactobacillales</taxon>
        <taxon>Aerococcaceae</taxon>
        <taxon>Aerococcus</taxon>
    </lineage>
</organism>
<reference evidence="2 3" key="1">
    <citation type="journal article" date="2016" name="Genome Announc.">
        <title>Complete Genome Sequences of Aerococcus christensenii CCUG 28831T, Aerococcus sanguinicola CCUG 43001T, Aerococcus urinae CCUG 36881T, Aerococcus urinaeequi CCUG 28094T, Aerococcus urinaehominis CCUG 42038 BT, and Aerococcus viridans CCUG 4311T.</title>
        <authorList>
            <person name="Carkaci D."/>
            <person name="Dargis R."/>
            <person name="Nielsen X.C."/>
            <person name="Skovgaard O."/>
            <person name="Fuursted K."/>
            <person name="Christensen J.J."/>
        </authorList>
    </citation>
    <scope>NUCLEOTIDE SEQUENCE [LARGE SCALE GENOMIC DNA]</scope>
    <source>
        <strain evidence="2 3">CCUG4311</strain>
    </source>
</reference>